<dbReference type="AlphaFoldDB" id="A0A1G9MX18"/>
<name>A0A1G9MX18_9BACT</name>
<accession>A0A1G9MX18</accession>
<sequence length="67" mass="8184">MMKPMLDYVKLILQKVSFDKTLFEKELRKAIARLMPVEVEDLRHWCYAKFSEMHYMVLDRCFTTYTT</sequence>
<dbReference type="STRING" id="1075417.SAMN05421823_108114"/>
<reference evidence="1 2" key="1">
    <citation type="submission" date="2016-10" db="EMBL/GenBank/DDBJ databases">
        <authorList>
            <person name="de Groot N.N."/>
        </authorList>
    </citation>
    <scope>NUCLEOTIDE SEQUENCE [LARGE SCALE GENOMIC DNA]</scope>
    <source>
        <strain evidence="1 2">DSM 25186</strain>
    </source>
</reference>
<keyword evidence="2" id="KW-1185">Reference proteome</keyword>
<dbReference type="RefSeq" id="WP_410493101.1">
    <property type="nucleotide sequence ID" value="NZ_FNFO01000008.1"/>
</dbReference>
<evidence type="ECO:0000313" key="1">
    <source>
        <dbReference type="EMBL" id="SDL78822.1"/>
    </source>
</evidence>
<evidence type="ECO:0000313" key="2">
    <source>
        <dbReference type="Proteomes" id="UP000198510"/>
    </source>
</evidence>
<dbReference type="EMBL" id="FNFO01000008">
    <property type="protein sequence ID" value="SDL78822.1"/>
    <property type="molecule type" value="Genomic_DNA"/>
</dbReference>
<gene>
    <name evidence="1" type="ORF">SAMN05421823_108114</name>
</gene>
<proteinExistence type="predicted"/>
<organism evidence="1 2">
    <name type="scientific">Catalinimonas alkaloidigena</name>
    <dbReference type="NCBI Taxonomy" id="1075417"/>
    <lineage>
        <taxon>Bacteria</taxon>
        <taxon>Pseudomonadati</taxon>
        <taxon>Bacteroidota</taxon>
        <taxon>Cytophagia</taxon>
        <taxon>Cytophagales</taxon>
        <taxon>Catalimonadaceae</taxon>
        <taxon>Catalinimonas</taxon>
    </lineage>
</organism>
<dbReference type="Proteomes" id="UP000198510">
    <property type="component" value="Unassembled WGS sequence"/>
</dbReference>
<protein>
    <submittedName>
        <fullName evidence="1">Uncharacterized protein</fullName>
    </submittedName>
</protein>